<organism evidence="7 8">
    <name type="scientific">Gloeophyllum trabeum (strain ATCC 11539 / FP-39264 / Madison 617)</name>
    <name type="common">Brown rot fungus</name>
    <dbReference type="NCBI Taxonomy" id="670483"/>
    <lineage>
        <taxon>Eukaryota</taxon>
        <taxon>Fungi</taxon>
        <taxon>Dikarya</taxon>
        <taxon>Basidiomycota</taxon>
        <taxon>Agaricomycotina</taxon>
        <taxon>Agaricomycetes</taxon>
        <taxon>Gloeophyllales</taxon>
        <taxon>Gloeophyllaceae</taxon>
        <taxon>Gloeophyllum</taxon>
    </lineage>
</organism>
<evidence type="ECO:0000256" key="4">
    <source>
        <dbReference type="ARBA" id="ARBA00022827"/>
    </source>
</evidence>
<evidence type="ECO:0000259" key="6">
    <source>
        <dbReference type="Pfam" id="PF01266"/>
    </source>
</evidence>
<dbReference type="GeneID" id="19306106"/>
<name>S7RQ95_GLOTA</name>
<evidence type="ECO:0000313" key="7">
    <source>
        <dbReference type="EMBL" id="EPQ55064.1"/>
    </source>
</evidence>
<gene>
    <name evidence="7" type="ORF">GLOTRDRAFT_42078</name>
</gene>
<keyword evidence="5" id="KW-0560">Oxidoreductase</keyword>
<dbReference type="OMA" id="FYMFPPN"/>
<evidence type="ECO:0000256" key="5">
    <source>
        <dbReference type="ARBA" id="ARBA00023002"/>
    </source>
</evidence>
<dbReference type="OrthoDB" id="2219495at2759"/>
<dbReference type="STRING" id="670483.S7RQ95"/>
<dbReference type="InterPro" id="IPR006076">
    <property type="entry name" value="FAD-dep_OxRdtase"/>
</dbReference>
<dbReference type="InterPro" id="IPR045170">
    <property type="entry name" value="MTOX"/>
</dbReference>
<dbReference type="EMBL" id="KB469302">
    <property type="protein sequence ID" value="EPQ55064.1"/>
    <property type="molecule type" value="Genomic_DNA"/>
</dbReference>
<dbReference type="Gene3D" id="3.50.50.60">
    <property type="entry name" value="FAD/NAD(P)-binding domain"/>
    <property type="match status" value="1"/>
</dbReference>
<evidence type="ECO:0000256" key="1">
    <source>
        <dbReference type="ARBA" id="ARBA00001974"/>
    </source>
</evidence>
<comment type="cofactor">
    <cofactor evidence="1">
        <name>FAD</name>
        <dbReference type="ChEBI" id="CHEBI:57692"/>
    </cofactor>
</comment>
<feature type="domain" description="FAD dependent oxidoreductase" evidence="6">
    <location>
        <begin position="7"/>
        <end position="380"/>
    </location>
</feature>
<dbReference type="InterPro" id="IPR036188">
    <property type="entry name" value="FAD/NAD-bd_sf"/>
</dbReference>
<sequence length="428" mass="46304">MVDKTSDILILGAGCFGASTAYHLLKRGFTSVTVVDRSTVLPAPDGASTDFNRIVRSSYSEPFYARFAREAIAAWKDQSEWGDTYHESGVLVLGTGESSYCDSAYDNDVTMGARITNFSDADGLRSAFPPSIKTSFSETSSGYLNSDGGWANATKGTSLMVSKVLALGGRILRGKTAKRLLQGNGRTSGVEFNDGTTIRADLVIVATGSWTASSFPEVQLGDKFIATGQSVATIQLTAEEALKYNDCPVVLDFKSGFYVFPPNDDYILKMAIHAGGYANFEPTPQSTTPISTPRTIGSHGVDGLRIPKAMAKALREHLRAVYPELADKPFSGTRLCWYNDTPDEDWVIGYYPGDQGLMFATGGSGHAFKFLPVIGSLVADAVTDDLDPSLKQRFAFDRKCRAHDLSRSLTVLPLQESELRTAEDLVPQ</sequence>
<dbReference type="GO" id="GO:0050660">
    <property type="term" value="F:flavin adenine dinucleotide binding"/>
    <property type="evidence" value="ECO:0007669"/>
    <property type="project" value="InterPro"/>
</dbReference>
<dbReference type="GO" id="GO:0004657">
    <property type="term" value="F:proline dehydrogenase activity"/>
    <property type="evidence" value="ECO:0007669"/>
    <property type="project" value="TreeGrafter"/>
</dbReference>
<dbReference type="Proteomes" id="UP000030669">
    <property type="component" value="Unassembled WGS sequence"/>
</dbReference>
<dbReference type="SUPFAM" id="SSF51905">
    <property type="entry name" value="FAD/NAD(P)-binding domain"/>
    <property type="match status" value="1"/>
</dbReference>
<protein>
    <submittedName>
        <fullName evidence="7">FAD dependent oxidoreductase</fullName>
    </submittedName>
</protein>
<dbReference type="Pfam" id="PF01266">
    <property type="entry name" value="DAO"/>
    <property type="match status" value="1"/>
</dbReference>
<dbReference type="AlphaFoldDB" id="S7RQ95"/>
<dbReference type="Gene3D" id="3.30.9.10">
    <property type="entry name" value="D-Amino Acid Oxidase, subunit A, domain 2"/>
    <property type="match status" value="1"/>
</dbReference>
<dbReference type="RefSeq" id="XP_007866119.1">
    <property type="nucleotide sequence ID" value="XM_007867928.1"/>
</dbReference>
<keyword evidence="3" id="KW-0285">Flavoprotein</keyword>
<dbReference type="PANTHER" id="PTHR10961">
    <property type="entry name" value="PEROXISOMAL SARCOSINE OXIDASE"/>
    <property type="match status" value="1"/>
</dbReference>
<dbReference type="GO" id="GO:0008115">
    <property type="term" value="F:sarcosine oxidase activity"/>
    <property type="evidence" value="ECO:0007669"/>
    <property type="project" value="TreeGrafter"/>
</dbReference>
<evidence type="ECO:0000313" key="8">
    <source>
        <dbReference type="Proteomes" id="UP000030669"/>
    </source>
</evidence>
<keyword evidence="8" id="KW-1185">Reference proteome</keyword>
<evidence type="ECO:0000256" key="2">
    <source>
        <dbReference type="ARBA" id="ARBA00010989"/>
    </source>
</evidence>
<proteinExistence type="inferred from homology"/>
<keyword evidence="4" id="KW-0274">FAD</keyword>
<dbReference type="PANTHER" id="PTHR10961:SF46">
    <property type="entry name" value="PEROXISOMAL SARCOSINE OXIDASE"/>
    <property type="match status" value="1"/>
</dbReference>
<comment type="similarity">
    <text evidence="2">Belongs to the MSOX/MTOX family.</text>
</comment>
<reference evidence="7 8" key="1">
    <citation type="journal article" date="2012" name="Science">
        <title>The Paleozoic origin of enzymatic lignin decomposition reconstructed from 31 fungal genomes.</title>
        <authorList>
            <person name="Floudas D."/>
            <person name="Binder M."/>
            <person name="Riley R."/>
            <person name="Barry K."/>
            <person name="Blanchette R.A."/>
            <person name="Henrissat B."/>
            <person name="Martinez A.T."/>
            <person name="Otillar R."/>
            <person name="Spatafora J.W."/>
            <person name="Yadav J.S."/>
            <person name="Aerts A."/>
            <person name="Benoit I."/>
            <person name="Boyd A."/>
            <person name="Carlson A."/>
            <person name="Copeland A."/>
            <person name="Coutinho P.M."/>
            <person name="de Vries R.P."/>
            <person name="Ferreira P."/>
            <person name="Findley K."/>
            <person name="Foster B."/>
            <person name="Gaskell J."/>
            <person name="Glotzer D."/>
            <person name="Gorecki P."/>
            <person name="Heitman J."/>
            <person name="Hesse C."/>
            <person name="Hori C."/>
            <person name="Igarashi K."/>
            <person name="Jurgens J.A."/>
            <person name="Kallen N."/>
            <person name="Kersten P."/>
            <person name="Kohler A."/>
            <person name="Kuees U."/>
            <person name="Kumar T.K.A."/>
            <person name="Kuo A."/>
            <person name="LaButti K."/>
            <person name="Larrondo L.F."/>
            <person name="Lindquist E."/>
            <person name="Ling A."/>
            <person name="Lombard V."/>
            <person name="Lucas S."/>
            <person name="Lundell T."/>
            <person name="Martin R."/>
            <person name="McLaughlin D.J."/>
            <person name="Morgenstern I."/>
            <person name="Morin E."/>
            <person name="Murat C."/>
            <person name="Nagy L.G."/>
            <person name="Nolan M."/>
            <person name="Ohm R.A."/>
            <person name="Patyshakuliyeva A."/>
            <person name="Rokas A."/>
            <person name="Ruiz-Duenas F.J."/>
            <person name="Sabat G."/>
            <person name="Salamov A."/>
            <person name="Samejima M."/>
            <person name="Schmutz J."/>
            <person name="Slot J.C."/>
            <person name="St John F."/>
            <person name="Stenlid J."/>
            <person name="Sun H."/>
            <person name="Sun S."/>
            <person name="Syed K."/>
            <person name="Tsang A."/>
            <person name="Wiebenga A."/>
            <person name="Young D."/>
            <person name="Pisabarro A."/>
            <person name="Eastwood D.C."/>
            <person name="Martin F."/>
            <person name="Cullen D."/>
            <person name="Grigoriev I.V."/>
            <person name="Hibbett D.S."/>
        </authorList>
    </citation>
    <scope>NUCLEOTIDE SEQUENCE [LARGE SCALE GENOMIC DNA]</scope>
    <source>
        <strain evidence="7 8">ATCC 11539</strain>
    </source>
</reference>
<dbReference type="GO" id="GO:0050031">
    <property type="term" value="F:L-pipecolate oxidase activity"/>
    <property type="evidence" value="ECO:0007669"/>
    <property type="project" value="TreeGrafter"/>
</dbReference>
<dbReference type="KEGG" id="gtr:GLOTRDRAFT_42078"/>
<accession>S7RQ95</accession>
<dbReference type="HOGENOM" id="CLU_007884_0_1_1"/>
<dbReference type="eggNOG" id="KOG2820">
    <property type="taxonomic scope" value="Eukaryota"/>
</dbReference>
<evidence type="ECO:0000256" key="3">
    <source>
        <dbReference type="ARBA" id="ARBA00022630"/>
    </source>
</evidence>